<comment type="caution">
    <text evidence="1">The sequence shown here is derived from an EMBL/GenBank/DDBJ whole genome shotgun (WGS) entry which is preliminary data.</text>
</comment>
<feature type="non-terminal residue" evidence="1">
    <location>
        <position position="129"/>
    </location>
</feature>
<gene>
    <name evidence="1" type="ORF">LCGC14_3038620</name>
</gene>
<reference evidence="1" key="1">
    <citation type="journal article" date="2015" name="Nature">
        <title>Complex archaea that bridge the gap between prokaryotes and eukaryotes.</title>
        <authorList>
            <person name="Spang A."/>
            <person name="Saw J.H."/>
            <person name="Jorgensen S.L."/>
            <person name="Zaremba-Niedzwiedzka K."/>
            <person name="Martijn J."/>
            <person name="Lind A.E."/>
            <person name="van Eijk R."/>
            <person name="Schleper C."/>
            <person name="Guy L."/>
            <person name="Ettema T.J."/>
        </authorList>
    </citation>
    <scope>NUCLEOTIDE SEQUENCE</scope>
</reference>
<dbReference type="EMBL" id="LAZR01063688">
    <property type="protein sequence ID" value="KKK59014.1"/>
    <property type="molecule type" value="Genomic_DNA"/>
</dbReference>
<proteinExistence type="predicted"/>
<dbReference type="AlphaFoldDB" id="A0A0F8YY92"/>
<organism evidence="1">
    <name type="scientific">marine sediment metagenome</name>
    <dbReference type="NCBI Taxonomy" id="412755"/>
    <lineage>
        <taxon>unclassified sequences</taxon>
        <taxon>metagenomes</taxon>
        <taxon>ecological metagenomes</taxon>
    </lineage>
</organism>
<protein>
    <submittedName>
        <fullName evidence="1">Uncharacterized protein</fullName>
    </submittedName>
</protein>
<evidence type="ECO:0000313" key="1">
    <source>
        <dbReference type="EMBL" id="KKK59014.1"/>
    </source>
</evidence>
<name>A0A0F8YY92_9ZZZZ</name>
<accession>A0A0F8YY92</accession>
<sequence length="129" mass="15438">MHNWLYFIESNKEYQKLMKFFENEKDVNGITYLIFEEDVSCKSSKIFRMHNNLLIAVNFFTYTIDPREKLINSGLETNFLVNYYDLNLGGLDPESRIHIFNERSKRIIFEEDLIDFLDELDLKFKDGSS</sequence>